<dbReference type="AlphaFoldDB" id="E5XPX7"/>
<protein>
    <submittedName>
        <fullName evidence="1">Uncharacterized protein</fullName>
    </submittedName>
</protein>
<reference evidence="1 2" key="1">
    <citation type="journal article" date="2011" name="Stand. Genomic Sci.">
        <title>High quality draft genome sequence of Segniliparus rugosus CDC 945(T)= (ATCC BAA-974(T)).</title>
        <authorList>
            <person name="Earl A.M."/>
            <person name="Desjardins C.A."/>
            <person name="Fitzgerald M.G."/>
            <person name="Arachchi H.M."/>
            <person name="Zeng Q."/>
            <person name="Mehta T."/>
            <person name="Griggs A."/>
            <person name="Birren B.W."/>
            <person name="Toney N.C."/>
            <person name="Carr J."/>
            <person name="Posey J."/>
            <person name="Butler W.R."/>
        </authorList>
    </citation>
    <scope>NUCLEOTIDE SEQUENCE [LARGE SCALE GENOMIC DNA]</scope>
    <source>
        <strain evidence="2">ATCC BAA-974 / DSM 45345 / CCUG 50838 / CIP 108380 / JCM 13579 / CDC 945</strain>
    </source>
</reference>
<proteinExistence type="predicted"/>
<name>E5XPX7_SEGRC</name>
<keyword evidence="2" id="KW-1185">Reference proteome</keyword>
<sequence length="59" mass="6973">MIPNAFTVASFAEDTWRLRALLLLREDGWDKERVLDLVHCLFERWRGRDILSTEAPELT</sequence>
<evidence type="ECO:0000313" key="1">
    <source>
        <dbReference type="EMBL" id="EFV13594.1"/>
    </source>
</evidence>
<dbReference type="STRING" id="679197.HMPREF9336_01549"/>
<evidence type="ECO:0000313" key="2">
    <source>
        <dbReference type="Proteomes" id="UP000004816"/>
    </source>
</evidence>
<organism evidence="1 2">
    <name type="scientific">Segniliparus rugosus (strain ATCC BAA-974 / DSM 45345 / CCUG 50838 / CIP 108380 / JCM 13579 / CDC 945)</name>
    <dbReference type="NCBI Taxonomy" id="679197"/>
    <lineage>
        <taxon>Bacteria</taxon>
        <taxon>Bacillati</taxon>
        <taxon>Actinomycetota</taxon>
        <taxon>Actinomycetes</taxon>
        <taxon>Mycobacteriales</taxon>
        <taxon>Segniliparaceae</taxon>
        <taxon>Segniliparus</taxon>
    </lineage>
</organism>
<dbReference type="HOGENOM" id="CLU_2958133_0_0_11"/>
<accession>E5XPX7</accession>
<dbReference type="EMBL" id="ACZI02000001">
    <property type="protein sequence ID" value="EFV13594.1"/>
    <property type="molecule type" value="Genomic_DNA"/>
</dbReference>
<dbReference type="Proteomes" id="UP000004816">
    <property type="component" value="Unassembled WGS sequence"/>
</dbReference>
<gene>
    <name evidence="1" type="ORF">HMPREF9336_01549</name>
</gene>
<dbReference type="RefSeq" id="WP_007469161.1">
    <property type="nucleotide sequence ID" value="NZ_KI391953.1"/>
</dbReference>
<comment type="caution">
    <text evidence="1">The sequence shown here is derived from an EMBL/GenBank/DDBJ whole genome shotgun (WGS) entry which is preliminary data.</text>
</comment>